<gene>
    <name evidence="6" type="ORF">C1280_25250</name>
</gene>
<dbReference type="InterPro" id="IPR051201">
    <property type="entry name" value="Chloro_Bact_Ser_Proteases"/>
</dbReference>
<feature type="signal peptide" evidence="4">
    <location>
        <begin position="1"/>
        <end position="38"/>
    </location>
</feature>
<sequence length="475" mass="50149">MGSVTVTSLLRFARRRLLAPAALSAAAVGLAAFSPAFSEPPPTLTAGERVATPLKRRDHVVDVYDRLKASVVNIHSERTVTAPGDDPFARQPVQPQRVNGMGTGIVVDSRGYILTNFHVVDDVNSLRVRLHDGTGYQARIISTDKEADLALIKIEPAKALPVIGLGTSSDLMVGESVIAIGNAFGYEHSVTEGRVSFKGRDVSLNKDMGYKGLIQTSAPINPGNSGGPLLNVLGEVVGVNVAIRAGAQNIGFALAVDAVIPRAADLIGVRRRLGVRHGLTLRDQVTREATESTSRRIVTVEHVEANSPAAAAGFKLGDVLDQIDDISVVTSIDFERGLIDRAVGAKIPVKVKRAGVPTDLEVSLQPAPKVAIAAPDSVWRKLGLKVAPVGADAVAKANPQLRGGLLVTEIAAGSVAATAGVQKGDVLVGLHLWETLNIDNVTFVLNHKDLTTFLPLKYFVARDGKLKDGLITNVP</sequence>
<feature type="chain" id="PRO_5016340447" evidence="4">
    <location>
        <begin position="39"/>
        <end position="475"/>
    </location>
</feature>
<dbReference type="InterPro" id="IPR043504">
    <property type="entry name" value="Peptidase_S1_PA_chymotrypsin"/>
</dbReference>
<dbReference type="SUPFAM" id="SSF50494">
    <property type="entry name" value="Trypsin-like serine proteases"/>
    <property type="match status" value="1"/>
</dbReference>
<dbReference type="InterPro" id="IPR036034">
    <property type="entry name" value="PDZ_sf"/>
</dbReference>
<feature type="domain" description="PDZ" evidence="5">
    <location>
        <begin position="380"/>
        <end position="459"/>
    </location>
</feature>
<evidence type="ECO:0000256" key="4">
    <source>
        <dbReference type="SAM" id="SignalP"/>
    </source>
</evidence>
<dbReference type="AlphaFoldDB" id="A0A2Z3HAF8"/>
<dbReference type="Proteomes" id="UP000245802">
    <property type="component" value="Chromosome"/>
</dbReference>
<protein>
    <submittedName>
        <fullName evidence="6">Serine protease</fullName>
    </submittedName>
</protein>
<accession>A0A2Z3HAF8</accession>
<comment type="similarity">
    <text evidence="1">Belongs to the peptidase S1C family.</text>
</comment>
<dbReference type="SUPFAM" id="SSF50156">
    <property type="entry name" value="PDZ domain-like"/>
    <property type="match status" value="2"/>
</dbReference>
<proteinExistence type="inferred from homology"/>
<dbReference type="RefSeq" id="WP_010034702.1">
    <property type="nucleotide sequence ID" value="NZ_CP025958.1"/>
</dbReference>
<keyword evidence="7" id="KW-1185">Reference proteome</keyword>
<dbReference type="InterPro" id="IPR009003">
    <property type="entry name" value="Peptidase_S1_PA"/>
</dbReference>
<dbReference type="GO" id="GO:0004252">
    <property type="term" value="F:serine-type endopeptidase activity"/>
    <property type="evidence" value="ECO:0007669"/>
    <property type="project" value="InterPro"/>
</dbReference>
<dbReference type="KEGG" id="gog:C1280_25250"/>
<dbReference type="InterPro" id="IPR001940">
    <property type="entry name" value="Peptidase_S1C"/>
</dbReference>
<organism evidence="6 7">
    <name type="scientific">Gemmata obscuriglobus</name>
    <dbReference type="NCBI Taxonomy" id="114"/>
    <lineage>
        <taxon>Bacteria</taxon>
        <taxon>Pseudomonadati</taxon>
        <taxon>Planctomycetota</taxon>
        <taxon>Planctomycetia</taxon>
        <taxon>Gemmatales</taxon>
        <taxon>Gemmataceae</taxon>
        <taxon>Gemmata</taxon>
    </lineage>
</organism>
<evidence type="ECO:0000256" key="2">
    <source>
        <dbReference type="ARBA" id="ARBA00022670"/>
    </source>
</evidence>
<dbReference type="Pfam" id="PF13180">
    <property type="entry name" value="PDZ_2"/>
    <property type="match status" value="1"/>
</dbReference>
<dbReference type="PANTHER" id="PTHR43343:SF3">
    <property type="entry name" value="PROTEASE DO-LIKE 8, CHLOROPLASTIC"/>
    <property type="match status" value="1"/>
</dbReference>
<evidence type="ECO:0000256" key="3">
    <source>
        <dbReference type="ARBA" id="ARBA00022801"/>
    </source>
</evidence>
<dbReference type="OrthoDB" id="248175at2"/>
<dbReference type="Gene3D" id="2.40.10.10">
    <property type="entry name" value="Trypsin-like serine proteases"/>
    <property type="match status" value="2"/>
</dbReference>
<dbReference type="InterPro" id="IPR001478">
    <property type="entry name" value="PDZ"/>
</dbReference>
<evidence type="ECO:0000313" key="7">
    <source>
        <dbReference type="Proteomes" id="UP000245802"/>
    </source>
</evidence>
<dbReference type="Pfam" id="PF13365">
    <property type="entry name" value="Trypsin_2"/>
    <property type="match status" value="1"/>
</dbReference>
<keyword evidence="4" id="KW-0732">Signal</keyword>
<keyword evidence="3" id="KW-0378">Hydrolase</keyword>
<reference evidence="6 7" key="1">
    <citation type="submission" date="2018-01" db="EMBL/GenBank/DDBJ databases">
        <title>G. obscuriglobus.</title>
        <authorList>
            <person name="Franke J."/>
            <person name="Blomberg W."/>
            <person name="Selmecki A."/>
        </authorList>
    </citation>
    <scope>NUCLEOTIDE SEQUENCE [LARGE SCALE GENOMIC DNA]</scope>
    <source>
        <strain evidence="6 7">DSM 5831</strain>
    </source>
</reference>
<evidence type="ECO:0000259" key="5">
    <source>
        <dbReference type="SMART" id="SM00228"/>
    </source>
</evidence>
<dbReference type="EMBL" id="CP025958">
    <property type="protein sequence ID" value="AWM39985.1"/>
    <property type="molecule type" value="Genomic_DNA"/>
</dbReference>
<feature type="domain" description="PDZ" evidence="5">
    <location>
        <begin position="275"/>
        <end position="355"/>
    </location>
</feature>
<evidence type="ECO:0000256" key="1">
    <source>
        <dbReference type="ARBA" id="ARBA00010541"/>
    </source>
</evidence>
<dbReference type="SMART" id="SM00228">
    <property type="entry name" value="PDZ"/>
    <property type="match status" value="2"/>
</dbReference>
<dbReference type="PRINTS" id="PR00834">
    <property type="entry name" value="PROTEASES2C"/>
</dbReference>
<dbReference type="PANTHER" id="PTHR43343">
    <property type="entry name" value="PEPTIDASE S12"/>
    <property type="match status" value="1"/>
</dbReference>
<dbReference type="Gene3D" id="2.30.42.10">
    <property type="match status" value="2"/>
</dbReference>
<dbReference type="GO" id="GO:0006508">
    <property type="term" value="P:proteolysis"/>
    <property type="evidence" value="ECO:0007669"/>
    <property type="project" value="UniProtKB-KW"/>
</dbReference>
<evidence type="ECO:0000313" key="6">
    <source>
        <dbReference type="EMBL" id="AWM39985.1"/>
    </source>
</evidence>
<keyword evidence="2 6" id="KW-0645">Protease</keyword>
<name>A0A2Z3HAF8_9BACT</name>